<organism evidence="12 13">
    <name type="scientific">Candidatus Enterocloster excrementigallinarum</name>
    <dbReference type="NCBI Taxonomy" id="2838558"/>
    <lineage>
        <taxon>Bacteria</taxon>
        <taxon>Bacillati</taxon>
        <taxon>Bacillota</taxon>
        <taxon>Clostridia</taxon>
        <taxon>Lachnospirales</taxon>
        <taxon>Lachnospiraceae</taxon>
        <taxon>Enterocloster</taxon>
    </lineage>
</organism>
<dbReference type="PANTHER" id="PTHR30040:SF2">
    <property type="entry name" value="FAD:PROTEIN FMN TRANSFERASE"/>
    <property type="match status" value="1"/>
</dbReference>
<dbReference type="Gene3D" id="3.10.520.10">
    <property type="entry name" value="ApbE-like domains"/>
    <property type="match status" value="1"/>
</dbReference>
<evidence type="ECO:0000256" key="7">
    <source>
        <dbReference type="ARBA" id="ARBA00022842"/>
    </source>
</evidence>
<evidence type="ECO:0000256" key="9">
    <source>
        <dbReference type="ARBA" id="ARBA00048540"/>
    </source>
</evidence>
<keyword evidence="4 10" id="KW-0808">Transferase</keyword>
<dbReference type="EC" id="2.7.1.180" evidence="1 10"/>
<feature type="binding site" evidence="11">
    <location>
        <position position="286"/>
    </location>
    <ligand>
        <name>Mg(2+)</name>
        <dbReference type="ChEBI" id="CHEBI:18420"/>
    </ligand>
</feature>
<keyword evidence="5 10" id="KW-0479">Metal-binding</keyword>
<dbReference type="SUPFAM" id="SSF143631">
    <property type="entry name" value="ApbE-like"/>
    <property type="match status" value="1"/>
</dbReference>
<dbReference type="PIRSF" id="PIRSF006268">
    <property type="entry name" value="ApbE"/>
    <property type="match status" value="1"/>
</dbReference>
<evidence type="ECO:0000313" key="12">
    <source>
        <dbReference type="EMBL" id="HJC65874.1"/>
    </source>
</evidence>
<evidence type="ECO:0000313" key="13">
    <source>
        <dbReference type="Proteomes" id="UP000823863"/>
    </source>
</evidence>
<dbReference type="Pfam" id="PF02424">
    <property type="entry name" value="ApbE"/>
    <property type="match status" value="1"/>
</dbReference>
<evidence type="ECO:0000256" key="6">
    <source>
        <dbReference type="ARBA" id="ARBA00022827"/>
    </source>
</evidence>
<reference evidence="12" key="1">
    <citation type="journal article" date="2021" name="PeerJ">
        <title>Extensive microbial diversity within the chicken gut microbiome revealed by metagenomics and culture.</title>
        <authorList>
            <person name="Gilroy R."/>
            <person name="Ravi A."/>
            <person name="Getino M."/>
            <person name="Pursley I."/>
            <person name="Horton D.L."/>
            <person name="Alikhan N.F."/>
            <person name="Baker D."/>
            <person name="Gharbi K."/>
            <person name="Hall N."/>
            <person name="Watson M."/>
            <person name="Adriaenssens E.M."/>
            <person name="Foster-Nyarko E."/>
            <person name="Jarju S."/>
            <person name="Secka A."/>
            <person name="Antonio M."/>
            <person name="Oren A."/>
            <person name="Chaudhuri R.R."/>
            <person name="La Ragione R."/>
            <person name="Hildebrand F."/>
            <person name="Pallen M.J."/>
        </authorList>
    </citation>
    <scope>NUCLEOTIDE SEQUENCE</scope>
    <source>
        <strain evidence="12">CHK198-12963</strain>
    </source>
</reference>
<dbReference type="GO" id="GO:0046872">
    <property type="term" value="F:metal ion binding"/>
    <property type="evidence" value="ECO:0007669"/>
    <property type="project" value="UniProtKB-UniRule"/>
</dbReference>
<dbReference type="InterPro" id="IPR024932">
    <property type="entry name" value="ApbE"/>
</dbReference>
<keyword evidence="7 10" id="KW-0460">Magnesium</keyword>
<evidence type="ECO:0000256" key="4">
    <source>
        <dbReference type="ARBA" id="ARBA00022679"/>
    </source>
</evidence>
<comment type="catalytic activity">
    <reaction evidence="9 10">
        <text>L-threonyl-[protein] + FAD = FMN-L-threonyl-[protein] + AMP + H(+)</text>
        <dbReference type="Rhea" id="RHEA:36847"/>
        <dbReference type="Rhea" id="RHEA-COMP:11060"/>
        <dbReference type="Rhea" id="RHEA-COMP:11061"/>
        <dbReference type="ChEBI" id="CHEBI:15378"/>
        <dbReference type="ChEBI" id="CHEBI:30013"/>
        <dbReference type="ChEBI" id="CHEBI:57692"/>
        <dbReference type="ChEBI" id="CHEBI:74257"/>
        <dbReference type="ChEBI" id="CHEBI:456215"/>
        <dbReference type="EC" id="2.7.1.180"/>
    </reaction>
</comment>
<feature type="binding site" evidence="11">
    <location>
        <position position="282"/>
    </location>
    <ligand>
        <name>Mg(2+)</name>
        <dbReference type="ChEBI" id="CHEBI:18420"/>
    </ligand>
</feature>
<dbReference type="Proteomes" id="UP000823863">
    <property type="component" value="Unassembled WGS sequence"/>
</dbReference>
<comment type="similarity">
    <text evidence="10">Belongs to the ApbE family.</text>
</comment>
<dbReference type="PANTHER" id="PTHR30040">
    <property type="entry name" value="THIAMINE BIOSYNTHESIS LIPOPROTEIN APBE"/>
    <property type="match status" value="1"/>
</dbReference>
<evidence type="ECO:0000256" key="5">
    <source>
        <dbReference type="ARBA" id="ARBA00022723"/>
    </source>
</evidence>
<dbReference type="GO" id="GO:0016740">
    <property type="term" value="F:transferase activity"/>
    <property type="evidence" value="ECO:0007669"/>
    <property type="project" value="UniProtKB-UniRule"/>
</dbReference>
<comment type="caution">
    <text evidence="12">The sequence shown here is derived from an EMBL/GenBank/DDBJ whole genome shotgun (WGS) entry which is preliminary data.</text>
</comment>
<evidence type="ECO:0000256" key="3">
    <source>
        <dbReference type="ARBA" id="ARBA00022630"/>
    </source>
</evidence>
<evidence type="ECO:0000256" key="8">
    <source>
        <dbReference type="ARBA" id="ARBA00031306"/>
    </source>
</evidence>
<proteinExistence type="inferred from homology"/>
<accession>A0A9D2TDF6</accession>
<protein>
    <recommendedName>
        <fullName evidence="2 10">FAD:protein FMN transferase</fullName>
        <ecNumber evidence="1 10">2.7.1.180</ecNumber>
    </recommendedName>
    <alternativeName>
        <fullName evidence="8 10">Flavin transferase</fullName>
    </alternativeName>
</protein>
<dbReference type="InterPro" id="IPR003374">
    <property type="entry name" value="ApbE-like_sf"/>
</dbReference>
<dbReference type="EMBL" id="DWWB01000017">
    <property type="protein sequence ID" value="HJC65874.1"/>
    <property type="molecule type" value="Genomic_DNA"/>
</dbReference>
<comment type="cofactor">
    <cofactor evidence="11">
        <name>Mg(2+)</name>
        <dbReference type="ChEBI" id="CHEBI:18420"/>
    </cofactor>
    <cofactor evidence="11">
        <name>Mn(2+)</name>
        <dbReference type="ChEBI" id="CHEBI:29035"/>
    </cofactor>
    <text evidence="11">Magnesium. Can also use manganese.</text>
</comment>
<name>A0A9D2TDF6_9FIRM</name>
<dbReference type="AlphaFoldDB" id="A0A9D2TDF6"/>
<evidence type="ECO:0000256" key="11">
    <source>
        <dbReference type="PIRSR" id="PIRSR006268-2"/>
    </source>
</evidence>
<gene>
    <name evidence="12" type="ORF">H9931_04025</name>
</gene>
<keyword evidence="3 10" id="KW-0285">Flavoprotein</keyword>
<evidence type="ECO:0000256" key="1">
    <source>
        <dbReference type="ARBA" id="ARBA00011955"/>
    </source>
</evidence>
<keyword evidence="6 10" id="KW-0274">FAD</keyword>
<evidence type="ECO:0000256" key="10">
    <source>
        <dbReference type="PIRNR" id="PIRNR006268"/>
    </source>
</evidence>
<sequence>MMLGAALTLGGCKQKGEYPMSQSSFLLNTFVEVTVYDSSSFWASDARKALEGSIQLCSQYEQLLSRTIEGSDIYRLNHREPGERSLQVDPQTARVIEKGLEYGERSGGKMDITIEPLSSLWDFTGENPQVPDSAEIESRLPAVDYRNVHVEGEQVIFDSDDTRLDLGAIAKGFIADRMKEYLVEEGITSAIINLGGNVLCIGERPDGSPFRVGLRRPFGEYSETAAVLTVNDLSVVSSGVYERHFVKDGVNYHHLLDPKTGYPWQNGLVQVTIISQKSVDGDGLSTACFGMGLEDGISLLDSMEGIYGIFMTEDGQLHYSQGAENFVEEVSEEQKT</sequence>
<reference evidence="12" key="2">
    <citation type="submission" date="2021-04" db="EMBL/GenBank/DDBJ databases">
        <authorList>
            <person name="Gilroy R."/>
        </authorList>
    </citation>
    <scope>NUCLEOTIDE SEQUENCE</scope>
    <source>
        <strain evidence="12">CHK198-12963</strain>
    </source>
</reference>
<evidence type="ECO:0000256" key="2">
    <source>
        <dbReference type="ARBA" id="ARBA00016337"/>
    </source>
</evidence>
<feature type="binding site" evidence="11">
    <location>
        <position position="168"/>
    </location>
    <ligand>
        <name>Mg(2+)</name>
        <dbReference type="ChEBI" id="CHEBI:18420"/>
    </ligand>
</feature>